<reference evidence="3 4" key="1">
    <citation type="submission" date="2018-10" db="EMBL/GenBank/DDBJ databases">
        <title>Sphingobacterium sp. M05W1-28.</title>
        <authorList>
            <person name="Cai H."/>
        </authorList>
    </citation>
    <scope>NUCLEOTIDE SEQUENCE [LARGE SCALE GENOMIC DNA]</scope>
    <source>
        <strain evidence="3 4">M05W1-28</strain>
    </source>
</reference>
<feature type="signal peptide" evidence="2">
    <location>
        <begin position="1"/>
        <end position="27"/>
    </location>
</feature>
<evidence type="ECO:0000256" key="1">
    <source>
        <dbReference type="SAM" id="MobiDB-lite"/>
    </source>
</evidence>
<accession>A0A420VQT0</accession>
<evidence type="ECO:0000256" key="2">
    <source>
        <dbReference type="SAM" id="SignalP"/>
    </source>
</evidence>
<name>A0A420VQT0_9SPHI</name>
<evidence type="ECO:0000313" key="3">
    <source>
        <dbReference type="EMBL" id="RKO68698.1"/>
    </source>
</evidence>
<gene>
    <name evidence="3" type="ORF">D7322_26200</name>
</gene>
<evidence type="ECO:0000313" key="4">
    <source>
        <dbReference type="Proteomes" id="UP000282423"/>
    </source>
</evidence>
<dbReference type="EMBL" id="RBWS01000027">
    <property type="protein sequence ID" value="RKO68698.1"/>
    <property type="molecule type" value="Genomic_DNA"/>
</dbReference>
<dbReference type="OrthoDB" id="714339at2"/>
<keyword evidence="4" id="KW-1185">Reference proteome</keyword>
<comment type="caution">
    <text evidence="3">The sequence shown here is derived from an EMBL/GenBank/DDBJ whole genome shotgun (WGS) entry which is preliminary data.</text>
</comment>
<proteinExistence type="predicted"/>
<organism evidence="3 4">
    <name type="scientific">Sphingobacterium puteale</name>
    <dbReference type="NCBI Taxonomy" id="2420510"/>
    <lineage>
        <taxon>Bacteria</taxon>
        <taxon>Pseudomonadati</taxon>
        <taxon>Bacteroidota</taxon>
        <taxon>Sphingobacteriia</taxon>
        <taxon>Sphingobacteriales</taxon>
        <taxon>Sphingobacteriaceae</taxon>
        <taxon>Sphingobacterium</taxon>
    </lineage>
</organism>
<feature type="region of interest" description="Disordered" evidence="1">
    <location>
        <begin position="112"/>
        <end position="143"/>
    </location>
</feature>
<dbReference type="Proteomes" id="UP000282423">
    <property type="component" value="Unassembled WGS sequence"/>
</dbReference>
<dbReference type="AlphaFoldDB" id="A0A420VQT0"/>
<sequence>MKTLVKRIIGTMSIGVMTLGISLSANAQSIKTEKEGKAEKEVKTSKETKSFATQSVWYDVVKINPSGGDTPSNYRIVSIGSAPSTSPNPNDCAQPNSSGQYCAFQLTFDENEDSSSALEKDVSTAMSDLTATQTGQARNPSHP</sequence>
<feature type="compositionally biased region" description="Polar residues" evidence="1">
    <location>
        <begin position="124"/>
        <end position="143"/>
    </location>
</feature>
<keyword evidence="2" id="KW-0732">Signal</keyword>
<feature type="chain" id="PRO_5019330101" evidence="2">
    <location>
        <begin position="28"/>
        <end position="143"/>
    </location>
</feature>
<dbReference type="RefSeq" id="WP_121127145.1">
    <property type="nucleotide sequence ID" value="NZ_RBWS01000027.1"/>
</dbReference>
<protein>
    <submittedName>
        <fullName evidence="3">Uncharacterized protein</fullName>
    </submittedName>
</protein>